<dbReference type="PANTHER" id="PTHR46854:SF1">
    <property type="entry name" value="5'-ADENYLYLSULFATE REDUCTASE-LIKE 4-RELATED"/>
    <property type="match status" value="1"/>
</dbReference>
<keyword evidence="2" id="KW-0812">Transmembrane</keyword>
<comment type="caution">
    <text evidence="9">The sequence shown here is derived from an EMBL/GenBank/DDBJ whole genome shotgun (WGS) entry which is preliminary data.</text>
</comment>
<accession>A0AAP0B861</accession>
<sequence length="319" mass="35549">MEKRFWRAALALMLLSCALLPETHADPAACRRPSAGESILGPLATCFLSDPTVAGTGFEGVFEGGEIALQRAIRILHKNREQHIAVLFHASWCPFSKICRPNFNTMASLFPTIPHFAFEESMIRPSILARHGVHGFPTLFLLNSSMRVRYRGPRSISCLTDFYSDVTGVKPPGTDPSTSNKTITLLNLDEDIQGGERKNLPISWARSAENLLRRDAYLALASAFVLLRLLYFLLPKLSSYLKTALGWQIMMRLPILMSLCEYSQAFLEQVRMCLYRQKQPGKRMNLQEGAMNAKAWVSKSLVSVSVGEPSSGRVSSPLQ</sequence>
<dbReference type="SUPFAM" id="SSF52833">
    <property type="entry name" value="Thioredoxin-like"/>
    <property type="match status" value="1"/>
</dbReference>
<dbReference type="InterPro" id="IPR044606">
    <property type="entry name" value="APRL4/6"/>
</dbReference>
<protein>
    <submittedName>
        <fullName evidence="9">5'-adenylylsulfate reductase-like 3</fullName>
    </submittedName>
</protein>
<comment type="subcellular location">
    <subcellularLocation>
        <location evidence="1">Membrane</location>
        <topology evidence="1">Single-pass membrane protein</topology>
    </subcellularLocation>
</comment>
<dbReference type="PANTHER" id="PTHR46854">
    <property type="entry name" value="5'-ADENYLYLSULFATE REDUCTASE-LIKE 4-RELATED"/>
    <property type="match status" value="1"/>
</dbReference>
<dbReference type="Proteomes" id="UP001418222">
    <property type="component" value="Unassembled WGS sequence"/>
</dbReference>
<evidence type="ECO:0000259" key="8">
    <source>
        <dbReference type="Pfam" id="PF00085"/>
    </source>
</evidence>
<evidence type="ECO:0000256" key="7">
    <source>
        <dbReference type="SAM" id="SignalP"/>
    </source>
</evidence>
<dbReference type="GO" id="GO:0016020">
    <property type="term" value="C:membrane"/>
    <property type="evidence" value="ECO:0007669"/>
    <property type="project" value="UniProtKB-SubCell"/>
</dbReference>
<name>A0AAP0B861_9ASPA</name>
<evidence type="ECO:0000256" key="6">
    <source>
        <dbReference type="ARBA" id="ARBA00023180"/>
    </source>
</evidence>
<keyword evidence="4" id="KW-1133">Transmembrane helix</keyword>
<feature type="signal peptide" evidence="7">
    <location>
        <begin position="1"/>
        <end position="25"/>
    </location>
</feature>
<evidence type="ECO:0000313" key="9">
    <source>
        <dbReference type="EMBL" id="KAK8930738.1"/>
    </source>
</evidence>
<evidence type="ECO:0000256" key="4">
    <source>
        <dbReference type="ARBA" id="ARBA00022989"/>
    </source>
</evidence>
<proteinExistence type="predicted"/>
<gene>
    <name evidence="9" type="primary">APRL3</name>
    <name evidence="9" type="ORF">KSP39_PZI016643</name>
</gene>
<dbReference type="InterPro" id="IPR013766">
    <property type="entry name" value="Thioredoxin_domain"/>
</dbReference>
<feature type="domain" description="Thioredoxin" evidence="8">
    <location>
        <begin position="80"/>
        <end position="161"/>
    </location>
</feature>
<reference evidence="9 10" key="1">
    <citation type="journal article" date="2022" name="Nat. Plants">
        <title>Genomes of leafy and leafless Platanthera orchids illuminate the evolution of mycoheterotrophy.</title>
        <authorList>
            <person name="Li M.H."/>
            <person name="Liu K.W."/>
            <person name="Li Z."/>
            <person name="Lu H.C."/>
            <person name="Ye Q.L."/>
            <person name="Zhang D."/>
            <person name="Wang J.Y."/>
            <person name="Li Y.F."/>
            <person name="Zhong Z.M."/>
            <person name="Liu X."/>
            <person name="Yu X."/>
            <person name="Liu D.K."/>
            <person name="Tu X.D."/>
            <person name="Liu B."/>
            <person name="Hao Y."/>
            <person name="Liao X.Y."/>
            <person name="Jiang Y.T."/>
            <person name="Sun W.H."/>
            <person name="Chen J."/>
            <person name="Chen Y.Q."/>
            <person name="Ai Y."/>
            <person name="Zhai J.W."/>
            <person name="Wu S.S."/>
            <person name="Zhou Z."/>
            <person name="Hsiao Y.Y."/>
            <person name="Wu W.L."/>
            <person name="Chen Y.Y."/>
            <person name="Lin Y.F."/>
            <person name="Hsu J.L."/>
            <person name="Li C.Y."/>
            <person name="Wang Z.W."/>
            <person name="Zhao X."/>
            <person name="Zhong W.Y."/>
            <person name="Ma X.K."/>
            <person name="Ma L."/>
            <person name="Huang J."/>
            <person name="Chen G.Z."/>
            <person name="Huang M.Z."/>
            <person name="Huang L."/>
            <person name="Peng D.H."/>
            <person name="Luo Y.B."/>
            <person name="Zou S.Q."/>
            <person name="Chen S.P."/>
            <person name="Lan S."/>
            <person name="Tsai W.C."/>
            <person name="Van de Peer Y."/>
            <person name="Liu Z.J."/>
        </authorList>
    </citation>
    <scope>NUCLEOTIDE SEQUENCE [LARGE SCALE GENOMIC DNA]</scope>
    <source>
        <strain evidence="9">Lor287</strain>
    </source>
</reference>
<evidence type="ECO:0000256" key="5">
    <source>
        <dbReference type="ARBA" id="ARBA00023136"/>
    </source>
</evidence>
<dbReference type="Pfam" id="PF00085">
    <property type="entry name" value="Thioredoxin"/>
    <property type="match status" value="1"/>
</dbReference>
<dbReference type="EMBL" id="JBBWWQ010000014">
    <property type="protein sequence ID" value="KAK8930738.1"/>
    <property type="molecule type" value="Genomic_DNA"/>
</dbReference>
<keyword evidence="10" id="KW-1185">Reference proteome</keyword>
<dbReference type="InterPro" id="IPR036249">
    <property type="entry name" value="Thioredoxin-like_sf"/>
</dbReference>
<evidence type="ECO:0000313" key="10">
    <source>
        <dbReference type="Proteomes" id="UP001418222"/>
    </source>
</evidence>
<keyword evidence="3 7" id="KW-0732">Signal</keyword>
<keyword evidence="6" id="KW-0325">Glycoprotein</keyword>
<evidence type="ECO:0000256" key="3">
    <source>
        <dbReference type="ARBA" id="ARBA00022729"/>
    </source>
</evidence>
<dbReference type="Gene3D" id="3.40.30.10">
    <property type="entry name" value="Glutaredoxin"/>
    <property type="match status" value="1"/>
</dbReference>
<keyword evidence="5" id="KW-0472">Membrane</keyword>
<dbReference type="AlphaFoldDB" id="A0AAP0B861"/>
<dbReference type="CDD" id="cd02999">
    <property type="entry name" value="PDI_a_ERp44_like"/>
    <property type="match status" value="1"/>
</dbReference>
<evidence type="ECO:0000256" key="2">
    <source>
        <dbReference type="ARBA" id="ARBA00022692"/>
    </source>
</evidence>
<organism evidence="9 10">
    <name type="scientific">Platanthera zijinensis</name>
    <dbReference type="NCBI Taxonomy" id="2320716"/>
    <lineage>
        <taxon>Eukaryota</taxon>
        <taxon>Viridiplantae</taxon>
        <taxon>Streptophyta</taxon>
        <taxon>Embryophyta</taxon>
        <taxon>Tracheophyta</taxon>
        <taxon>Spermatophyta</taxon>
        <taxon>Magnoliopsida</taxon>
        <taxon>Liliopsida</taxon>
        <taxon>Asparagales</taxon>
        <taxon>Orchidaceae</taxon>
        <taxon>Orchidoideae</taxon>
        <taxon>Orchideae</taxon>
        <taxon>Orchidinae</taxon>
        <taxon>Platanthera</taxon>
    </lineage>
</organism>
<feature type="chain" id="PRO_5042854275" evidence="7">
    <location>
        <begin position="26"/>
        <end position="319"/>
    </location>
</feature>
<evidence type="ECO:0000256" key="1">
    <source>
        <dbReference type="ARBA" id="ARBA00004167"/>
    </source>
</evidence>